<dbReference type="Gene3D" id="2.160.20.10">
    <property type="entry name" value="Single-stranded right-handed beta-helix, Pectin lyase-like"/>
    <property type="match status" value="1"/>
</dbReference>
<comment type="pathway">
    <text evidence="1">Glycan metabolism; pectin degradation; 2-dehydro-3-deoxy-D-gluconate from pectin: step 1/5.</text>
</comment>
<keyword evidence="4" id="KW-0378">Hydrolase</keyword>
<dbReference type="PANTHER" id="PTHR31321:SF58">
    <property type="entry name" value="METHYLESTERASE, PUTATIVE-RELATED"/>
    <property type="match status" value="1"/>
</dbReference>
<dbReference type="EC" id="3.1.1.11" evidence="3"/>
<evidence type="ECO:0000256" key="2">
    <source>
        <dbReference type="ARBA" id="ARBA00008891"/>
    </source>
</evidence>
<organism evidence="7 8">
    <name type="scientific">Rhizopus stolonifer</name>
    <name type="common">Rhizopus nigricans</name>
    <dbReference type="NCBI Taxonomy" id="4846"/>
    <lineage>
        <taxon>Eukaryota</taxon>
        <taxon>Fungi</taxon>
        <taxon>Fungi incertae sedis</taxon>
        <taxon>Mucoromycota</taxon>
        <taxon>Mucoromycotina</taxon>
        <taxon>Mucoromycetes</taxon>
        <taxon>Mucorales</taxon>
        <taxon>Mucorineae</taxon>
        <taxon>Rhizopodaceae</taxon>
        <taxon>Rhizopus</taxon>
    </lineage>
</organism>
<dbReference type="Pfam" id="PF01095">
    <property type="entry name" value="Pectinesterase"/>
    <property type="match status" value="1"/>
</dbReference>
<dbReference type="InterPro" id="IPR000070">
    <property type="entry name" value="Pectinesterase_cat"/>
</dbReference>
<reference evidence="7 8" key="1">
    <citation type="journal article" date="2018" name="G3 (Bethesda)">
        <title>Phylogenetic and Phylogenomic Definition of Rhizopus Species.</title>
        <authorList>
            <person name="Gryganskyi A.P."/>
            <person name="Golan J."/>
            <person name="Dolatabadi S."/>
            <person name="Mondo S."/>
            <person name="Robb S."/>
            <person name="Idnurm A."/>
            <person name="Muszewska A."/>
            <person name="Steczkiewicz K."/>
            <person name="Masonjones S."/>
            <person name="Liao H.L."/>
            <person name="Gajdeczka M.T."/>
            <person name="Anike F."/>
            <person name="Vuek A."/>
            <person name="Anishchenko I.M."/>
            <person name="Voigt K."/>
            <person name="de Hoog G.S."/>
            <person name="Smith M.E."/>
            <person name="Heitman J."/>
            <person name="Vilgalys R."/>
            <person name="Stajich J.E."/>
        </authorList>
    </citation>
    <scope>NUCLEOTIDE SEQUENCE [LARGE SCALE GENOMIC DNA]</scope>
    <source>
        <strain evidence="7 8">LSU 92-RS-03</strain>
    </source>
</reference>
<evidence type="ECO:0000259" key="6">
    <source>
        <dbReference type="Pfam" id="PF01095"/>
    </source>
</evidence>
<dbReference type="GO" id="GO:0042545">
    <property type="term" value="P:cell wall modification"/>
    <property type="evidence" value="ECO:0007669"/>
    <property type="project" value="InterPro"/>
</dbReference>
<protein>
    <recommendedName>
        <fullName evidence="3">pectinesterase</fullName>
        <ecNumber evidence="3">3.1.1.11</ecNumber>
    </recommendedName>
</protein>
<name>A0A367J586_RHIST</name>
<evidence type="ECO:0000256" key="1">
    <source>
        <dbReference type="ARBA" id="ARBA00005184"/>
    </source>
</evidence>
<feature type="domain" description="Pectinesterase catalytic" evidence="6">
    <location>
        <begin position="8"/>
        <end position="100"/>
    </location>
</feature>
<dbReference type="SUPFAM" id="SSF51126">
    <property type="entry name" value="Pectin lyase-like"/>
    <property type="match status" value="1"/>
</dbReference>
<evidence type="ECO:0000256" key="3">
    <source>
        <dbReference type="ARBA" id="ARBA00013229"/>
    </source>
</evidence>
<dbReference type="UniPathway" id="UPA00545">
    <property type="reaction ID" value="UER00823"/>
</dbReference>
<dbReference type="GO" id="GO:0030599">
    <property type="term" value="F:pectinesterase activity"/>
    <property type="evidence" value="ECO:0007669"/>
    <property type="project" value="UniProtKB-EC"/>
</dbReference>
<evidence type="ECO:0000256" key="4">
    <source>
        <dbReference type="ARBA" id="ARBA00022801"/>
    </source>
</evidence>
<gene>
    <name evidence="7" type="ORF">CU098_005284</name>
</gene>
<dbReference type="STRING" id="4846.A0A367J586"/>
<keyword evidence="8" id="KW-1185">Reference proteome</keyword>
<evidence type="ECO:0000313" key="8">
    <source>
        <dbReference type="Proteomes" id="UP000253551"/>
    </source>
</evidence>
<dbReference type="GO" id="GO:0045490">
    <property type="term" value="P:pectin catabolic process"/>
    <property type="evidence" value="ECO:0007669"/>
    <property type="project" value="UniProtKB-UniPathway"/>
</dbReference>
<accession>A0A367J586</accession>
<dbReference type="InterPro" id="IPR011050">
    <property type="entry name" value="Pectin_lyase_fold/virulence"/>
</dbReference>
<evidence type="ECO:0000256" key="5">
    <source>
        <dbReference type="ARBA" id="ARBA00023085"/>
    </source>
</evidence>
<keyword evidence="5" id="KW-0063">Aspartyl esterase</keyword>
<comment type="similarity">
    <text evidence="2">Belongs to the pectinesterase family.</text>
</comment>
<dbReference type="OrthoDB" id="1546079at2759"/>
<dbReference type="Proteomes" id="UP000253551">
    <property type="component" value="Unassembled WGS sequence"/>
</dbReference>
<dbReference type="EMBL" id="PJQM01004284">
    <property type="protein sequence ID" value="RCH85009.1"/>
    <property type="molecule type" value="Genomic_DNA"/>
</dbReference>
<sequence length="129" mass="13976">MRKGTTHLALDLEGSQAGFYNVKFYGFQDTFLINRGGSGYFKNCYIEGSVDFIWGYGTGYFQGSTIVSNSRGYVTAHNRDSASSTGGFYFNSCVIKATVPSGTLASTYDPSIAFTSVSKAINTCYLGRP</sequence>
<dbReference type="PANTHER" id="PTHR31321">
    <property type="entry name" value="ACYL-COA THIOESTER HYDROLASE YBHC-RELATED"/>
    <property type="match status" value="1"/>
</dbReference>
<dbReference type="AlphaFoldDB" id="A0A367J586"/>
<comment type="caution">
    <text evidence="7">The sequence shown here is derived from an EMBL/GenBank/DDBJ whole genome shotgun (WGS) entry which is preliminary data.</text>
</comment>
<proteinExistence type="inferred from homology"/>
<dbReference type="InterPro" id="IPR012334">
    <property type="entry name" value="Pectin_lyas_fold"/>
</dbReference>
<evidence type="ECO:0000313" key="7">
    <source>
        <dbReference type="EMBL" id="RCH85009.1"/>
    </source>
</evidence>